<proteinExistence type="predicted"/>
<name>A0A1I7U019_9PELO</name>
<evidence type="ECO:0000313" key="2">
    <source>
        <dbReference type="WBParaSite" id="Csp11.Scaffold629.g13504.t1"/>
    </source>
</evidence>
<dbReference type="AlphaFoldDB" id="A0A1I7U019"/>
<evidence type="ECO:0000313" key="1">
    <source>
        <dbReference type="Proteomes" id="UP000095282"/>
    </source>
</evidence>
<dbReference type="Proteomes" id="UP000095282">
    <property type="component" value="Unplaced"/>
</dbReference>
<keyword evidence="1" id="KW-1185">Reference proteome</keyword>
<accession>A0A1I7U019</accession>
<protein>
    <submittedName>
        <fullName evidence="2">SAM-dependent methyltransferase</fullName>
    </submittedName>
</protein>
<organism evidence="1 2">
    <name type="scientific">Caenorhabditis tropicalis</name>
    <dbReference type="NCBI Taxonomy" id="1561998"/>
    <lineage>
        <taxon>Eukaryota</taxon>
        <taxon>Metazoa</taxon>
        <taxon>Ecdysozoa</taxon>
        <taxon>Nematoda</taxon>
        <taxon>Chromadorea</taxon>
        <taxon>Rhabditida</taxon>
        <taxon>Rhabditina</taxon>
        <taxon>Rhabditomorpha</taxon>
        <taxon>Rhabditoidea</taxon>
        <taxon>Rhabditidae</taxon>
        <taxon>Peloderinae</taxon>
        <taxon>Caenorhabditis</taxon>
    </lineage>
</organism>
<reference evidence="2" key="1">
    <citation type="submission" date="2016-11" db="UniProtKB">
        <authorList>
            <consortium name="WormBaseParasite"/>
        </authorList>
    </citation>
    <scope>IDENTIFICATION</scope>
</reference>
<sequence length="68" mass="7970">MITLRSVIELMLVIPDDLSEKTLLDHGWNQQSKEIEERGWDPFRVINGIGGLFLSRKRLFDDINEELE</sequence>
<dbReference type="WBParaSite" id="Csp11.Scaffold629.g13504.t1">
    <property type="protein sequence ID" value="Csp11.Scaffold629.g13504.t1"/>
    <property type="gene ID" value="Csp11.Scaffold629.g13504"/>
</dbReference>